<evidence type="ECO:0000313" key="1">
    <source>
        <dbReference type="EMBL" id="TCB84324.1"/>
    </source>
</evidence>
<sequence length="325" mass="38713">MVCFGTSFWEHEKMPQVTNYKPIISLISSIRLDGYRTTFRPNNECELYGIYIWSQHAAASIYPLLQNLEISLRNAVDREARMRFGDMWWETIHCTKDRDECHFYKNIEKAKECLTREWRKKEMGRRRGAYTQVQPVPEWSHDRIIASTDFSTWHYVLNNEFNAPAPRDNHGYLWPKSLSKVFKNYARINTNPQKVRKALIDLIFELREYRNRIFHHEPIWVKAPNVNDARTAIDTIRVKINKIELIIEALDINLLKVMKKVGLFENARRVCSLEELNIYRYTKPFCALSPEQIAVIEQYCHDAKERNETIIWEHDTVVYGLRTLR</sequence>
<dbReference type="Proteomes" id="UP000291623">
    <property type="component" value="Unassembled WGS sequence"/>
</dbReference>
<reference evidence="1 2" key="1">
    <citation type="submission" date="2019-02" db="EMBL/GenBank/DDBJ databases">
        <title>The draft genome of Enterobacter spp. strains.</title>
        <authorList>
            <person name="Wang C."/>
            <person name="Feng Y."/>
            <person name="Zong Z."/>
        </authorList>
    </citation>
    <scope>NUCLEOTIDE SEQUENCE [LARGE SCALE GENOMIC DNA]</scope>
    <source>
        <strain evidence="1 2">WCHEQ120003</strain>
    </source>
</reference>
<accession>A0AAE8QUK5</accession>
<name>A0AAE8QUK5_9ENTR</name>
<organism evidence="1 2">
    <name type="scientific">Enterobacter quasihormaechei</name>
    <dbReference type="NCBI Taxonomy" id="2529382"/>
    <lineage>
        <taxon>Bacteria</taxon>
        <taxon>Pseudomonadati</taxon>
        <taxon>Pseudomonadota</taxon>
        <taxon>Gammaproteobacteria</taxon>
        <taxon>Enterobacterales</taxon>
        <taxon>Enterobacteriaceae</taxon>
        <taxon>Enterobacter</taxon>
    </lineage>
</organism>
<dbReference type="EMBL" id="SJON01000013">
    <property type="protein sequence ID" value="TCB84324.1"/>
    <property type="molecule type" value="Genomic_DNA"/>
</dbReference>
<evidence type="ECO:0000313" key="2">
    <source>
        <dbReference type="Proteomes" id="UP000291623"/>
    </source>
</evidence>
<protein>
    <recommendedName>
        <fullName evidence="3">CAAX protease</fullName>
    </recommendedName>
</protein>
<evidence type="ECO:0008006" key="3">
    <source>
        <dbReference type="Google" id="ProtNLM"/>
    </source>
</evidence>
<dbReference type="AlphaFoldDB" id="A0AAE8QUK5"/>
<gene>
    <name evidence="1" type="ORF">E0L16_16155</name>
</gene>
<comment type="caution">
    <text evidence="1">The sequence shown here is derived from an EMBL/GenBank/DDBJ whole genome shotgun (WGS) entry which is preliminary data.</text>
</comment>
<proteinExistence type="predicted"/>